<dbReference type="InterPro" id="IPR001851">
    <property type="entry name" value="ABC_transp_permease"/>
</dbReference>
<comment type="subcellular location">
    <subcellularLocation>
        <location evidence="1">Cell membrane</location>
        <topology evidence="1">Multi-pass membrane protein</topology>
    </subcellularLocation>
</comment>
<dbReference type="AlphaFoldDB" id="A0AAE2ZNI3"/>
<dbReference type="Proteomes" id="UP001196509">
    <property type="component" value="Unassembled WGS sequence"/>
</dbReference>
<dbReference type="EMBL" id="JAICBX010000002">
    <property type="protein sequence ID" value="MBW8637558.1"/>
    <property type="molecule type" value="Genomic_DNA"/>
</dbReference>
<keyword evidence="4 6" id="KW-1133">Transmembrane helix</keyword>
<keyword evidence="2" id="KW-1003">Cell membrane</keyword>
<feature type="transmembrane region" description="Helical" evidence="6">
    <location>
        <begin position="291"/>
        <end position="308"/>
    </location>
</feature>
<feature type="transmembrane region" description="Helical" evidence="6">
    <location>
        <begin position="12"/>
        <end position="33"/>
    </location>
</feature>
<feature type="transmembrane region" description="Helical" evidence="6">
    <location>
        <begin position="113"/>
        <end position="134"/>
    </location>
</feature>
<dbReference type="PANTHER" id="PTHR32196:SF72">
    <property type="entry name" value="RIBOSE IMPORT PERMEASE PROTEIN RBSC"/>
    <property type="match status" value="1"/>
</dbReference>
<keyword evidence="8" id="KW-1185">Reference proteome</keyword>
<dbReference type="GO" id="GO:0022857">
    <property type="term" value="F:transmembrane transporter activity"/>
    <property type="evidence" value="ECO:0007669"/>
    <property type="project" value="InterPro"/>
</dbReference>
<dbReference type="CDD" id="cd06579">
    <property type="entry name" value="TM_PBP1_transp_AraH_like"/>
    <property type="match status" value="1"/>
</dbReference>
<evidence type="ECO:0000256" key="5">
    <source>
        <dbReference type="ARBA" id="ARBA00023136"/>
    </source>
</evidence>
<keyword evidence="3 6" id="KW-0812">Transmembrane</keyword>
<evidence type="ECO:0000256" key="1">
    <source>
        <dbReference type="ARBA" id="ARBA00004651"/>
    </source>
</evidence>
<reference evidence="7" key="1">
    <citation type="submission" date="2021-08" db="EMBL/GenBank/DDBJ databases">
        <title>Hoeflea bacterium WL0058 sp. nov., isolated from the sediment.</title>
        <authorList>
            <person name="Wang L."/>
            <person name="Zhang D."/>
        </authorList>
    </citation>
    <scope>NUCLEOTIDE SEQUENCE</scope>
    <source>
        <strain evidence="7">WL0058</strain>
    </source>
</reference>
<comment type="caution">
    <text evidence="7">The sequence shown here is derived from an EMBL/GenBank/DDBJ whole genome shotgun (WGS) entry which is preliminary data.</text>
</comment>
<feature type="transmembrane region" description="Helical" evidence="6">
    <location>
        <begin position="70"/>
        <end position="101"/>
    </location>
</feature>
<dbReference type="Pfam" id="PF02653">
    <property type="entry name" value="BPD_transp_2"/>
    <property type="match status" value="1"/>
</dbReference>
<sequence length="330" mass="33260">MNANFLKDANFQVRLAIGVLLVLGLSATIPGFVSVPNAGSIIENVGLIGLIGTGIMLTMVVGQLDLAVASVAAVAAIIALSLAGVSIALGIVIALAVAGVYGCAVGYIIDRTGVNSLVLTVCMLIGLRGLALMMTPDRPAILPFEMFWISDALVAQWGPLTLLGVICLVIIGIVGLAMRQTRLGLSMYAVGGNVERARGSGISTRRVYMAAFAGSAILGAIAGILAALRSGSASGLGFESFLLAGITVAVVGGIPLEGGRGTVINVLLGALIIRLISSAVALGGIPGSFESIAVGGILLAMLLLDYGLGRRRQAAAAGSRADPGSIQTQQ</sequence>
<evidence type="ECO:0000256" key="3">
    <source>
        <dbReference type="ARBA" id="ARBA00022692"/>
    </source>
</evidence>
<protein>
    <submittedName>
        <fullName evidence="7">ABC transporter permease</fullName>
    </submittedName>
</protein>
<dbReference type="PANTHER" id="PTHR32196">
    <property type="entry name" value="ABC TRANSPORTER PERMEASE PROTEIN YPHD-RELATED-RELATED"/>
    <property type="match status" value="1"/>
</dbReference>
<organism evidence="7 8">
    <name type="scientific">Flavimaribacter sediminis</name>
    <dbReference type="NCBI Taxonomy" id="2865987"/>
    <lineage>
        <taxon>Bacteria</taxon>
        <taxon>Pseudomonadati</taxon>
        <taxon>Pseudomonadota</taxon>
        <taxon>Alphaproteobacteria</taxon>
        <taxon>Hyphomicrobiales</taxon>
        <taxon>Rhizobiaceae</taxon>
        <taxon>Flavimaribacter</taxon>
    </lineage>
</organism>
<feature type="transmembrane region" description="Helical" evidence="6">
    <location>
        <begin position="240"/>
        <end position="256"/>
    </location>
</feature>
<dbReference type="RefSeq" id="WP_220228255.1">
    <property type="nucleotide sequence ID" value="NZ_JAICBX010000002.1"/>
</dbReference>
<name>A0AAE2ZNI3_9HYPH</name>
<evidence type="ECO:0000313" key="7">
    <source>
        <dbReference type="EMBL" id="MBW8637558.1"/>
    </source>
</evidence>
<dbReference type="GO" id="GO:0005886">
    <property type="term" value="C:plasma membrane"/>
    <property type="evidence" value="ECO:0007669"/>
    <property type="project" value="UniProtKB-SubCell"/>
</dbReference>
<keyword evidence="5 6" id="KW-0472">Membrane</keyword>
<evidence type="ECO:0000256" key="2">
    <source>
        <dbReference type="ARBA" id="ARBA00022475"/>
    </source>
</evidence>
<evidence type="ECO:0000313" key="8">
    <source>
        <dbReference type="Proteomes" id="UP001196509"/>
    </source>
</evidence>
<feature type="transmembrane region" description="Helical" evidence="6">
    <location>
        <begin position="45"/>
        <end position="64"/>
    </location>
</feature>
<accession>A0AAE2ZNI3</accession>
<evidence type="ECO:0000256" key="6">
    <source>
        <dbReference type="SAM" id="Phobius"/>
    </source>
</evidence>
<feature type="transmembrane region" description="Helical" evidence="6">
    <location>
        <begin position="263"/>
        <end position="285"/>
    </location>
</feature>
<feature type="transmembrane region" description="Helical" evidence="6">
    <location>
        <begin position="154"/>
        <end position="178"/>
    </location>
</feature>
<feature type="transmembrane region" description="Helical" evidence="6">
    <location>
        <begin position="207"/>
        <end position="228"/>
    </location>
</feature>
<evidence type="ECO:0000256" key="4">
    <source>
        <dbReference type="ARBA" id="ARBA00022989"/>
    </source>
</evidence>
<gene>
    <name evidence="7" type="ORF">K1W69_10190</name>
</gene>
<proteinExistence type="predicted"/>